<reference evidence="2" key="3">
    <citation type="submission" date="2015-04" db="UniProtKB">
        <authorList>
            <consortium name="EnsemblPlants"/>
        </authorList>
    </citation>
    <scope>IDENTIFICATION</scope>
    <source>
        <strain evidence="2">cv. Jemalong A17</strain>
    </source>
</reference>
<proteinExistence type="predicted"/>
<accession>A0A0C3X8C8</accession>
<dbReference type="PaxDb" id="3880-AES92502"/>
<evidence type="ECO:0000313" key="2">
    <source>
        <dbReference type="EnsemblPlants" id="AES92502"/>
    </source>
</evidence>
<dbReference type="EMBL" id="CM001220">
    <property type="protein sequence ID" value="AES92502.2"/>
    <property type="molecule type" value="Genomic_DNA"/>
</dbReference>
<dbReference type="Proteomes" id="UP000002051">
    <property type="component" value="Chromosome 4"/>
</dbReference>
<sequence>MAFFMMKQNSGTKREPTKYEHGKVFFSHKTQNKYVEEINERVDMSSCKPYFEPTNTNVKLNGSPYNPYHDPTQYFHEPCWLKNLLYFGASLSYHKSCFIYWDNVNVIYLSNNPVQHRHITYIEICNHFVRGKVVRVLYVPSRCQIIDILTKGLKLQLFNDF</sequence>
<reference evidence="1 3" key="2">
    <citation type="journal article" date="2014" name="BMC Genomics">
        <title>An improved genome release (version Mt4.0) for the model legume Medicago truncatula.</title>
        <authorList>
            <person name="Tang H."/>
            <person name="Krishnakumar V."/>
            <person name="Bidwell S."/>
            <person name="Rosen B."/>
            <person name="Chan A."/>
            <person name="Zhou S."/>
            <person name="Gentzbittel L."/>
            <person name="Childs K.L."/>
            <person name="Yandell M."/>
            <person name="Gundlach H."/>
            <person name="Mayer K.F."/>
            <person name="Schwartz D.C."/>
            <person name="Town C.D."/>
        </authorList>
    </citation>
    <scope>GENOME REANNOTATION</scope>
    <source>
        <strain evidence="2 3">cv. Jemalong A17</strain>
    </source>
</reference>
<dbReference type="HOGENOM" id="CLU_1646238_0_0_1"/>
<protein>
    <submittedName>
        <fullName evidence="1">Ty1/Copia-like polyprotein/retrotransposon, putative</fullName>
    </submittedName>
</protein>
<gene>
    <name evidence="1" type="ordered locus">MTR_4g130710</name>
</gene>
<reference evidence="1 3" key="1">
    <citation type="journal article" date="2011" name="Nature">
        <title>The Medicago genome provides insight into the evolution of rhizobial symbioses.</title>
        <authorList>
            <person name="Young N.D."/>
            <person name="Debelle F."/>
            <person name="Oldroyd G.E."/>
            <person name="Geurts R."/>
            <person name="Cannon S.B."/>
            <person name="Udvardi M.K."/>
            <person name="Benedito V.A."/>
            <person name="Mayer K.F."/>
            <person name="Gouzy J."/>
            <person name="Schoof H."/>
            <person name="Van de Peer Y."/>
            <person name="Proost S."/>
            <person name="Cook D.R."/>
            <person name="Meyers B.C."/>
            <person name="Spannagl M."/>
            <person name="Cheung F."/>
            <person name="De Mita S."/>
            <person name="Krishnakumar V."/>
            <person name="Gundlach H."/>
            <person name="Zhou S."/>
            <person name="Mudge J."/>
            <person name="Bharti A.K."/>
            <person name="Murray J.D."/>
            <person name="Naoumkina M.A."/>
            <person name="Rosen B."/>
            <person name="Silverstein K.A."/>
            <person name="Tang H."/>
            <person name="Rombauts S."/>
            <person name="Zhao P.X."/>
            <person name="Zhou P."/>
            <person name="Barbe V."/>
            <person name="Bardou P."/>
            <person name="Bechner M."/>
            <person name="Bellec A."/>
            <person name="Berger A."/>
            <person name="Berges H."/>
            <person name="Bidwell S."/>
            <person name="Bisseling T."/>
            <person name="Choisne N."/>
            <person name="Couloux A."/>
            <person name="Denny R."/>
            <person name="Deshpande S."/>
            <person name="Dai X."/>
            <person name="Doyle J.J."/>
            <person name="Dudez A.M."/>
            <person name="Farmer A.D."/>
            <person name="Fouteau S."/>
            <person name="Franken C."/>
            <person name="Gibelin C."/>
            <person name="Gish J."/>
            <person name="Goldstein S."/>
            <person name="Gonzalez A.J."/>
            <person name="Green P.J."/>
            <person name="Hallab A."/>
            <person name="Hartog M."/>
            <person name="Hua A."/>
            <person name="Humphray S.J."/>
            <person name="Jeong D.H."/>
            <person name="Jing Y."/>
            <person name="Jocker A."/>
            <person name="Kenton S.M."/>
            <person name="Kim D.J."/>
            <person name="Klee K."/>
            <person name="Lai H."/>
            <person name="Lang C."/>
            <person name="Lin S."/>
            <person name="Macmil S.L."/>
            <person name="Magdelenat G."/>
            <person name="Matthews L."/>
            <person name="McCorrison J."/>
            <person name="Monaghan E.L."/>
            <person name="Mun J.H."/>
            <person name="Najar F.Z."/>
            <person name="Nicholson C."/>
            <person name="Noirot C."/>
            <person name="O'Bleness M."/>
            <person name="Paule C.R."/>
            <person name="Poulain J."/>
            <person name="Prion F."/>
            <person name="Qin B."/>
            <person name="Qu C."/>
            <person name="Retzel E.F."/>
            <person name="Riddle C."/>
            <person name="Sallet E."/>
            <person name="Samain S."/>
            <person name="Samson N."/>
            <person name="Sanders I."/>
            <person name="Saurat O."/>
            <person name="Scarpelli C."/>
            <person name="Schiex T."/>
            <person name="Segurens B."/>
            <person name="Severin A.J."/>
            <person name="Sherrier D.J."/>
            <person name="Shi R."/>
            <person name="Sims S."/>
            <person name="Singer S.R."/>
            <person name="Sinharoy S."/>
            <person name="Sterck L."/>
            <person name="Viollet A."/>
            <person name="Wang B.B."/>
            <person name="Wang K."/>
            <person name="Wang M."/>
            <person name="Wang X."/>
            <person name="Warfsmann J."/>
            <person name="Weissenbach J."/>
            <person name="White D.D."/>
            <person name="White J.D."/>
            <person name="Wiley G.B."/>
            <person name="Wincker P."/>
            <person name="Xing Y."/>
            <person name="Yang L."/>
            <person name="Yao Z."/>
            <person name="Ying F."/>
            <person name="Zhai J."/>
            <person name="Zhou L."/>
            <person name="Zuber A."/>
            <person name="Denarie J."/>
            <person name="Dixon R.A."/>
            <person name="May G.D."/>
            <person name="Schwartz D.C."/>
            <person name="Rogers J."/>
            <person name="Quetier F."/>
            <person name="Town C.D."/>
            <person name="Roe B.A."/>
        </authorList>
    </citation>
    <scope>NUCLEOTIDE SEQUENCE [LARGE SCALE GENOMIC DNA]</scope>
    <source>
        <strain evidence="1">A17</strain>
        <strain evidence="2 3">cv. Jemalong A17</strain>
    </source>
</reference>
<dbReference type="AlphaFoldDB" id="G7JFL9"/>
<evidence type="ECO:0000313" key="3">
    <source>
        <dbReference type="Proteomes" id="UP000002051"/>
    </source>
</evidence>
<accession>G7JFL9</accession>
<keyword evidence="3" id="KW-1185">Reference proteome</keyword>
<organism evidence="1 3">
    <name type="scientific">Medicago truncatula</name>
    <name type="common">Barrel medic</name>
    <name type="synonym">Medicago tribuloides</name>
    <dbReference type="NCBI Taxonomy" id="3880"/>
    <lineage>
        <taxon>Eukaryota</taxon>
        <taxon>Viridiplantae</taxon>
        <taxon>Streptophyta</taxon>
        <taxon>Embryophyta</taxon>
        <taxon>Tracheophyta</taxon>
        <taxon>Spermatophyta</taxon>
        <taxon>Magnoliopsida</taxon>
        <taxon>eudicotyledons</taxon>
        <taxon>Gunneridae</taxon>
        <taxon>Pentapetalae</taxon>
        <taxon>rosids</taxon>
        <taxon>fabids</taxon>
        <taxon>Fabales</taxon>
        <taxon>Fabaceae</taxon>
        <taxon>Papilionoideae</taxon>
        <taxon>50 kb inversion clade</taxon>
        <taxon>NPAAA clade</taxon>
        <taxon>Hologalegina</taxon>
        <taxon>IRL clade</taxon>
        <taxon>Trifolieae</taxon>
        <taxon>Medicago</taxon>
    </lineage>
</organism>
<name>G7JFL9_MEDTR</name>
<dbReference type="EnsemblPlants" id="AES92502">
    <property type="protein sequence ID" value="AES92502"/>
    <property type="gene ID" value="MTR_4g130710"/>
</dbReference>
<evidence type="ECO:0000313" key="1">
    <source>
        <dbReference type="EMBL" id="AES92502.2"/>
    </source>
</evidence>